<evidence type="ECO:0008006" key="4">
    <source>
        <dbReference type="Google" id="ProtNLM"/>
    </source>
</evidence>
<reference evidence="2 3" key="1">
    <citation type="journal article" date="2020" name="ISME J.">
        <title>Enrichment and physiological characterization of a novel comammox Nitrospira indicates ammonium inhibition of complete nitrification.</title>
        <authorList>
            <person name="Sakoula D."/>
            <person name="Koch H."/>
            <person name="Frank J."/>
            <person name="Jetten M.S.M."/>
            <person name="van Kessel M.A.H.J."/>
            <person name="Lucker S."/>
        </authorList>
    </citation>
    <scope>NUCLEOTIDE SEQUENCE [LARGE SCALE GENOMIC DNA]</scope>
    <source>
        <strain evidence="2">Comreactor17</strain>
    </source>
</reference>
<feature type="chain" id="PRO_5032893907" description="Cellulose biosynthesis protein BcsS" evidence="1">
    <location>
        <begin position="24"/>
        <end position="233"/>
    </location>
</feature>
<name>A0A7S8FHW4_9BACT</name>
<sequence>MTRYMSFLLATLVLTLLPVRAQAGDVFTGFQIDNKRQYFGYLGVRTPILLMSGGTTIFAQVMTAGLGYSFKSNGQLLDANVQFVVPSFGISQTLGRWTFMALAGPQLRRIEEDRWNATSKIDHQVGVFGQLEALYWNEKGSLHAIGSYADLDNFFWGRLRGKWLTYKSDRGCCPLYAGWDIAGMGNGEFRAVQTGPILEVPISTVFFLVKGGYQNSTSFHSGGYGGVEVYFPF</sequence>
<dbReference type="EMBL" id="CP047423">
    <property type="protein sequence ID" value="QPD06132.1"/>
    <property type="molecule type" value="Genomic_DNA"/>
</dbReference>
<protein>
    <recommendedName>
        <fullName evidence="4">Cellulose biosynthesis protein BcsS</fullName>
    </recommendedName>
</protein>
<keyword evidence="1" id="KW-0732">Signal</keyword>
<organism evidence="2 3">
    <name type="scientific">Candidatus Nitrospira kreftii</name>
    <dbReference type="NCBI Taxonomy" id="2652173"/>
    <lineage>
        <taxon>Bacteria</taxon>
        <taxon>Pseudomonadati</taxon>
        <taxon>Nitrospirota</taxon>
        <taxon>Nitrospiria</taxon>
        <taxon>Nitrospirales</taxon>
        <taxon>Nitrospiraceae</taxon>
        <taxon>Nitrospira</taxon>
    </lineage>
</organism>
<dbReference type="AlphaFoldDB" id="A0A7S8FHW4"/>
<evidence type="ECO:0000256" key="1">
    <source>
        <dbReference type="SAM" id="SignalP"/>
    </source>
</evidence>
<gene>
    <name evidence="2" type="ORF">Nkreftii_003906</name>
</gene>
<accession>A0A7S8FHW4</accession>
<dbReference type="KEGG" id="nkf:Nkreftii_003906"/>
<proteinExistence type="predicted"/>
<evidence type="ECO:0000313" key="3">
    <source>
        <dbReference type="Proteomes" id="UP000593737"/>
    </source>
</evidence>
<dbReference type="Proteomes" id="UP000593737">
    <property type="component" value="Chromosome"/>
</dbReference>
<evidence type="ECO:0000313" key="2">
    <source>
        <dbReference type="EMBL" id="QPD06132.1"/>
    </source>
</evidence>
<feature type="signal peptide" evidence="1">
    <location>
        <begin position="1"/>
        <end position="23"/>
    </location>
</feature>